<dbReference type="AlphaFoldDB" id="A0AAE3W8V2"/>
<feature type="compositionally biased region" description="Basic and acidic residues" evidence="1">
    <location>
        <begin position="131"/>
        <end position="152"/>
    </location>
</feature>
<feature type="region of interest" description="Disordered" evidence="1">
    <location>
        <begin position="124"/>
        <end position="159"/>
    </location>
</feature>
<dbReference type="Proteomes" id="UP001240236">
    <property type="component" value="Unassembled WGS sequence"/>
</dbReference>
<dbReference type="EMBL" id="JAUSUZ010000002">
    <property type="protein sequence ID" value="MDQ0371651.1"/>
    <property type="molecule type" value="Genomic_DNA"/>
</dbReference>
<evidence type="ECO:0000313" key="2">
    <source>
        <dbReference type="EMBL" id="MDQ0371651.1"/>
    </source>
</evidence>
<gene>
    <name evidence="2" type="ORF">J2S42_008399</name>
</gene>
<sequence length="159" mass="17817">MTPTANDVAAAIHRLLPDPPPNKMHKLLYYCQGHSLALAGQPMFTNRITADTDGPRIDGYDQTPPTTQRIDRIYTNTVVYVVSRYGNLDVRDLSRLTRAEAPWADTPHGSEITHEAMSRFFSTDGAPVELDDPRHTDPEFRRGLRQHLKEHQAAAGNAE</sequence>
<name>A0AAE3W8V2_9ACTN</name>
<dbReference type="RefSeq" id="WP_307249420.1">
    <property type="nucleotide sequence ID" value="NZ_JAUSUZ010000002.1"/>
</dbReference>
<accession>A0AAE3W8V2</accession>
<keyword evidence="3" id="KW-1185">Reference proteome</keyword>
<protein>
    <submittedName>
        <fullName evidence="2">Phage-associated protein</fullName>
    </submittedName>
</protein>
<comment type="caution">
    <text evidence="2">The sequence shown here is derived from an EMBL/GenBank/DDBJ whole genome shotgun (WGS) entry which is preliminary data.</text>
</comment>
<reference evidence="2 3" key="1">
    <citation type="submission" date="2023-07" db="EMBL/GenBank/DDBJ databases">
        <title>Sequencing the genomes of 1000 actinobacteria strains.</title>
        <authorList>
            <person name="Klenk H.-P."/>
        </authorList>
    </citation>
    <scope>NUCLEOTIDE SEQUENCE [LARGE SCALE GENOMIC DNA]</scope>
    <source>
        <strain evidence="2 3">DSM 44709</strain>
    </source>
</reference>
<proteinExistence type="predicted"/>
<evidence type="ECO:0000256" key="1">
    <source>
        <dbReference type="SAM" id="MobiDB-lite"/>
    </source>
</evidence>
<organism evidence="2 3">
    <name type="scientific">Catenuloplanes indicus</name>
    <dbReference type="NCBI Taxonomy" id="137267"/>
    <lineage>
        <taxon>Bacteria</taxon>
        <taxon>Bacillati</taxon>
        <taxon>Actinomycetota</taxon>
        <taxon>Actinomycetes</taxon>
        <taxon>Micromonosporales</taxon>
        <taxon>Micromonosporaceae</taxon>
        <taxon>Catenuloplanes</taxon>
    </lineage>
</organism>
<evidence type="ECO:0000313" key="3">
    <source>
        <dbReference type="Proteomes" id="UP001240236"/>
    </source>
</evidence>